<comment type="caution">
    <text evidence="1">The sequence shown here is derived from an EMBL/GenBank/DDBJ whole genome shotgun (WGS) entry which is preliminary data.</text>
</comment>
<proteinExistence type="predicted"/>
<reference evidence="1 2" key="1">
    <citation type="submission" date="2014-03" db="EMBL/GenBank/DDBJ databases">
        <title>Draft genome sequence of Deinococcus phoenicis 1P10ME.</title>
        <authorList>
            <person name="Stepanov V.G."/>
            <person name="Vaishampayan P."/>
            <person name="Venkateswaran K."/>
            <person name="Fox G.E."/>
        </authorList>
    </citation>
    <scope>NUCLEOTIDE SEQUENCE [LARGE SCALE GENOMIC DNA]</scope>
    <source>
        <strain evidence="1 2">1P10ME</strain>
    </source>
</reference>
<sequence>MNDTELDTLLAHARTETPADAGAADRFLAWHRAEQAGTALPSPAPRARPVWWPALLGAAAVLTGALVLRPAPDLPASAAYDAYQGALGEGW</sequence>
<name>A0A016QSW0_9DEIO</name>
<dbReference type="Proteomes" id="UP000020492">
    <property type="component" value="Unassembled WGS sequence"/>
</dbReference>
<dbReference type="STRING" id="1476583.DEIPH_ctg012orf0049"/>
<organism evidence="1 2">
    <name type="scientific">Deinococcus phoenicis</name>
    <dbReference type="NCBI Taxonomy" id="1476583"/>
    <lineage>
        <taxon>Bacteria</taxon>
        <taxon>Thermotogati</taxon>
        <taxon>Deinococcota</taxon>
        <taxon>Deinococci</taxon>
        <taxon>Deinococcales</taxon>
        <taxon>Deinococcaceae</taxon>
        <taxon>Deinococcus</taxon>
    </lineage>
</organism>
<evidence type="ECO:0000313" key="2">
    <source>
        <dbReference type="Proteomes" id="UP000020492"/>
    </source>
</evidence>
<protein>
    <submittedName>
        <fullName evidence="1">Uncharacterized protein</fullName>
    </submittedName>
</protein>
<accession>A0A016QSW0</accession>
<dbReference type="OrthoDB" id="71587at2"/>
<keyword evidence="2" id="KW-1185">Reference proteome</keyword>
<dbReference type="EMBL" id="JHAC01000012">
    <property type="protein sequence ID" value="EYB68987.1"/>
    <property type="molecule type" value="Genomic_DNA"/>
</dbReference>
<dbReference type="AlphaFoldDB" id="A0A016QSW0"/>
<dbReference type="RefSeq" id="WP_034354462.1">
    <property type="nucleotide sequence ID" value="NZ_JHAC01000012.1"/>
</dbReference>
<dbReference type="PATRIC" id="fig|1476583.3.peg.884"/>
<gene>
    <name evidence="1" type="ORF">DEIPH_ctg012orf0049</name>
</gene>
<evidence type="ECO:0000313" key="1">
    <source>
        <dbReference type="EMBL" id="EYB68987.1"/>
    </source>
</evidence>